<sequence>ITLGDALIQKGLETGTYLKGGRSGAGGNEHSSVSDISLFCTWKPSRHIPSSAGGRGFACCCRY</sequence>
<evidence type="ECO:0000313" key="2">
    <source>
        <dbReference type="Proteomes" id="UP001066276"/>
    </source>
</evidence>
<keyword evidence="2" id="KW-1185">Reference proteome</keyword>
<proteinExistence type="predicted"/>
<organism evidence="1 2">
    <name type="scientific">Pleurodeles waltl</name>
    <name type="common">Iberian ribbed newt</name>
    <dbReference type="NCBI Taxonomy" id="8319"/>
    <lineage>
        <taxon>Eukaryota</taxon>
        <taxon>Metazoa</taxon>
        <taxon>Chordata</taxon>
        <taxon>Craniata</taxon>
        <taxon>Vertebrata</taxon>
        <taxon>Euteleostomi</taxon>
        <taxon>Amphibia</taxon>
        <taxon>Batrachia</taxon>
        <taxon>Caudata</taxon>
        <taxon>Salamandroidea</taxon>
        <taxon>Salamandridae</taxon>
        <taxon>Pleurodelinae</taxon>
        <taxon>Pleurodeles</taxon>
    </lineage>
</organism>
<accession>A0AAV7MYU8</accession>
<comment type="caution">
    <text evidence="1">The sequence shown here is derived from an EMBL/GenBank/DDBJ whole genome shotgun (WGS) entry which is preliminary data.</text>
</comment>
<name>A0AAV7MYU8_PLEWA</name>
<protein>
    <submittedName>
        <fullName evidence="1">Uncharacterized protein</fullName>
    </submittedName>
</protein>
<feature type="non-terminal residue" evidence="1">
    <location>
        <position position="63"/>
    </location>
</feature>
<dbReference type="AlphaFoldDB" id="A0AAV7MYU8"/>
<evidence type="ECO:0000313" key="1">
    <source>
        <dbReference type="EMBL" id="KAJ1108329.1"/>
    </source>
</evidence>
<feature type="non-terminal residue" evidence="1">
    <location>
        <position position="1"/>
    </location>
</feature>
<gene>
    <name evidence="1" type="ORF">NDU88_005705</name>
</gene>
<dbReference type="EMBL" id="JANPWB010000013">
    <property type="protein sequence ID" value="KAJ1108329.1"/>
    <property type="molecule type" value="Genomic_DNA"/>
</dbReference>
<reference evidence="1" key="1">
    <citation type="journal article" date="2022" name="bioRxiv">
        <title>Sequencing and chromosome-scale assembly of the giantPleurodeles waltlgenome.</title>
        <authorList>
            <person name="Brown T."/>
            <person name="Elewa A."/>
            <person name="Iarovenko S."/>
            <person name="Subramanian E."/>
            <person name="Araus A.J."/>
            <person name="Petzold A."/>
            <person name="Susuki M."/>
            <person name="Suzuki K.-i.T."/>
            <person name="Hayashi T."/>
            <person name="Toyoda A."/>
            <person name="Oliveira C."/>
            <person name="Osipova E."/>
            <person name="Leigh N.D."/>
            <person name="Simon A."/>
            <person name="Yun M.H."/>
        </authorList>
    </citation>
    <scope>NUCLEOTIDE SEQUENCE</scope>
    <source>
        <strain evidence="1">20211129_DDA</strain>
        <tissue evidence="1">Liver</tissue>
    </source>
</reference>
<dbReference type="Proteomes" id="UP001066276">
    <property type="component" value="Chromosome 9"/>
</dbReference>